<organism evidence="1 2">
    <name type="scientific">Endozoicomonas gorgoniicola</name>
    <dbReference type="NCBI Taxonomy" id="1234144"/>
    <lineage>
        <taxon>Bacteria</taxon>
        <taxon>Pseudomonadati</taxon>
        <taxon>Pseudomonadota</taxon>
        <taxon>Gammaproteobacteria</taxon>
        <taxon>Oceanospirillales</taxon>
        <taxon>Endozoicomonadaceae</taxon>
        <taxon>Endozoicomonas</taxon>
    </lineage>
</organism>
<dbReference type="RefSeq" id="WP_262566069.1">
    <property type="nucleotide sequence ID" value="NZ_JAPFCC010000001.1"/>
</dbReference>
<dbReference type="Gene3D" id="3.30.70.2540">
    <property type="entry name" value="CRISPR-associated endoribonuclease Cas6/Csy4"/>
    <property type="match status" value="1"/>
</dbReference>
<dbReference type="EMBL" id="JAPFCC010000001">
    <property type="protein sequence ID" value="MCW7556381.1"/>
    <property type="molecule type" value="Genomic_DNA"/>
</dbReference>
<name>A0ABT3N427_9GAMM</name>
<dbReference type="InterPro" id="IPR042564">
    <property type="entry name" value="CRISPR-Cas6/Csy4_sf"/>
</dbReference>
<sequence>MNKRYFIELFQPESPDELRSFHEQILKAIHDQSEPFEDPLTGAHYRSWIGLSFSLFGQLQQYVEPGVIDETLRLYFAKKHPGLYIGCVVHCVSAIVSTLERIICSDGFRNLTENGCVISDIQPVPDGCPEAVCRRDRRLDKMSEHYKSKTLRRFIVGSQSLPYDPPAITEPLPAICNISSNGKRKPVYIEQSLSPSSDAGKGWFTMYGLSRRGSSVPLIPVQNTLFFEQQEKAG</sequence>
<protein>
    <submittedName>
        <fullName evidence="1">Type I-F CRISPR-associated endoribonuclease Cas6/Csy4</fullName>
    </submittedName>
</protein>
<proteinExistence type="predicted"/>
<evidence type="ECO:0000313" key="1">
    <source>
        <dbReference type="EMBL" id="MCW7556381.1"/>
    </source>
</evidence>
<dbReference type="Proteomes" id="UP001209854">
    <property type="component" value="Unassembled WGS sequence"/>
</dbReference>
<evidence type="ECO:0000313" key="2">
    <source>
        <dbReference type="Proteomes" id="UP001209854"/>
    </source>
</evidence>
<gene>
    <name evidence="1" type="ORF">NX722_27855</name>
</gene>
<comment type="caution">
    <text evidence="1">The sequence shown here is derived from an EMBL/GenBank/DDBJ whole genome shotgun (WGS) entry which is preliminary data.</text>
</comment>
<accession>A0ABT3N427</accession>
<keyword evidence="2" id="KW-1185">Reference proteome</keyword>
<reference evidence="1 2" key="1">
    <citation type="submission" date="2022-10" db="EMBL/GenBank/DDBJ databases">
        <title>High-quality genome sequences of two octocoral-associated bacteria, Endozoicomonas euniceicola EF212 and Endozoicomonas gorgoniicola PS125.</title>
        <authorList>
            <person name="Chiou Y.-J."/>
            <person name="Chen Y.-H."/>
        </authorList>
    </citation>
    <scope>NUCLEOTIDE SEQUENCE [LARGE SCALE GENOMIC DNA]</scope>
    <source>
        <strain evidence="1 2">PS125</strain>
    </source>
</reference>